<dbReference type="AlphaFoldDB" id="A0A7W5FE59"/>
<dbReference type="Pfam" id="PF13374">
    <property type="entry name" value="TPR_10"/>
    <property type="match status" value="1"/>
</dbReference>
<keyword evidence="2" id="KW-0472">Membrane</keyword>
<dbReference type="Pfam" id="PF00931">
    <property type="entry name" value="NB-ARC"/>
    <property type="match status" value="1"/>
</dbReference>
<keyword evidence="2" id="KW-0812">Transmembrane</keyword>
<accession>A0A7W5FE59</accession>
<dbReference type="SUPFAM" id="SSF48452">
    <property type="entry name" value="TPR-like"/>
    <property type="match status" value="2"/>
</dbReference>
<dbReference type="GO" id="GO:0043531">
    <property type="term" value="F:ADP binding"/>
    <property type="evidence" value="ECO:0007669"/>
    <property type="project" value="InterPro"/>
</dbReference>
<dbReference type="InterPro" id="IPR027417">
    <property type="entry name" value="P-loop_NTPase"/>
</dbReference>
<dbReference type="Gene3D" id="1.25.40.10">
    <property type="entry name" value="Tetratricopeptide repeat domain"/>
    <property type="match status" value="2"/>
</dbReference>
<reference evidence="4 5" key="1">
    <citation type="submission" date="2020-08" db="EMBL/GenBank/DDBJ databases">
        <title>Genomic Encyclopedia of Type Strains, Phase III (KMG-III): the genomes of soil and plant-associated and newly described type strains.</title>
        <authorList>
            <person name="Whitman W."/>
        </authorList>
    </citation>
    <scope>NUCLEOTIDE SEQUENCE [LARGE SCALE GENOMIC DNA]</scope>
    <source>
        <strain evidence="4 5">CECT 3287</strain>
    </source>
</reference>
<organism evidence="4 5">
    <name type="scientific">Actinoplanes campanulatus</name>
    <dbReference type="NCBI Taxonomy" id="113559"/>
    <lineage>
        <taxon>Bacteria</taxon>
        <taxon>Bacillati</taxon>
        <taxon>Actinomycetota</taxon>
        <taxon>Actinomycetes</taxon>
        <taxon>Micromonosporales</taxon>
        <taxon>Micromonosporaceae</taxon>
        <taxon>Actinoplanes</taxon>
    </lineage>
</organism>
<sequence length="816" mass="87000">MPPRTPRAILVGRILVAAVVACLTALLFGAGLEIADQLASAIAVLVALITFAATYLFPPRPPAVPDPPTTADPAPALGPASAGEESTAAPASIAGPTVTAGSTDTAAPAATRLDAFAGPIAAVGSGVAGNDLSLAEPRCVGTIPPLASAFQPRTGLRERITAARGAGTDVVLGENDDTVRAARVLSGGGGVGKSQLAAWFAHQAIAERRTDLVVWVPASSPDQILTAYARAAERVKAPGVSGTDESADAAAFLEWLHTTDLTWLIVLDDITDPAHIADLWPPARPTGWTLATTRLQDATILSSGRQKIDIDVYSPAESITYLTDRLTRADLAVCLDDSVPELTGVLGHLPLALSHAAAYLINQALPCRTYLSLYRDSSHRLTELMPATSRPDDYTRPVATTLLLALEAADATEPAGLARPALILASLLDPAGHPEAFWMTEVVTDHLSSTTGTPVTGSRAREALRLLHRYSLVTHSPGDSARAVRIHALTARAARESADDVAAAARVAADALLEIWPENVHLVTDLTTSLRANSIALHEASDEALWFPKVNNLLHYAGTGLMEAGLYRSAIEHQEGIAAKAARLLGEQHLETIRARANLAVSYWENGRVLDAIALQEQVLSDRERILGDEHPDTIRARANLAASYQQDGRVEDAIVLKERVLADCHRILGDKHLETILARANLAFSYDKDGRIEEAMQLEEQVLSDRERILGDEHPDTILARANLATSYHVTGRTEEAVLLLERVLTERERVLGNQHPHTILARANLAISHYEDGRVEEAIALIKRAAEEFESVLGPEHPDTVAFSAVFSGWTAAG</sequence>
<evidence type="ECO:0000256" key="2">
    <source>
        <dbReference type="SAM" id="Phobius"/>
    </source>
</evidence>
<dbReference type="SMART" id="SM00028">
    <property type="entry name" value="TPR"/>
    <property type="match status" value="3"/>
</dbReference>
<proteinExistence type="predicted"/>
<keyword evidence="5" id="KW-1185">Reference proteome</keyword>
<keyword evidence="2" id="KW-1133">Transmembrane helix</keyword>
<dbReference type="EMBL" id="JACHXF010000005">
    <property type="protein sequence ID" value="MBB3095124.1"/>
    <property type="molecule type" value="Genomic_DNA"/>
</dbReference>
<dbReference type="Proteomes" id="UP000590749">
    <property type="component" value="Unassembled WGS sequence"/>
</dbReference>
<evidence type="ECO:0000313" key="5">
    <source>
        <dbReference type="Proteomes" id="UP000590749"/>
    </source>
</evidence>
<dbReference type="PANTHER" id="PTHR46082">
    <property type="entry name" value="ATP/GTP-BINDING PROTEIN-RELATED"/>
    <property type="match status" value="1"/>
</dbReference>
<dbReference type="InterPro" id="IPR019734">
    <property type="entry name" value="TPR_rpt"/>
</dbReference>
<dbReference type="Gene3D" id="3.40.50.300">
    <property type="entry name" value="P-loop containing nucleotide triphosphate hydrolases"/>
    <property type="match status" value="1"/>
</dbReference>
<feature type="region of interest" description="Disordered" evidence="1">
    <location>
        <begin position="63"/>
        <end position="104"/>
    </location>
</feature>
<dbReference type="InterPro" id="IPR053137">
    <property type="entry name" value="NLR-like"/>
</dbReference>
<comment type="caution">
    <text evidence="4">The sequence shown here is derived from an EMBL/GenBank/DDBJ whole genome shotgun (WGS) entry which is preliminary data.</text>
</comment>
<evidence type="ECO:0000256" key="1">
    <source>
        <dbReference type="SAM" id="MobiDB-lite"/>
    </source>
</evidence>
<feature type="domain" description="NB-ARC" evidence="3">
    <location>
        <begin position="185"/>
        <end position="322"/>
    </location>
</feature>
<feature type="compositionally biased region" description="Low complexity" evidence="1">
    <location>
        <begin position="71"/>
        <end position="80"/>
    </location>
</feature>
<evidence type="ECO:0000259" key="3">
    <source>
        <dbReference type="Pfam" id="PF00931"/>
    </source>
</evidence>
<dbReference type="Pfam" id="PF13424">
    <property type="entry name" value="TPR_12"/>
    <property type="match status" value="2"/>
</dbReference>
<gene>
    <name evidence="4" type="ORF">FHR83_002787</name>
</gene>
<dbReference type="InterPro" id="IPR011990">
    <property type="entry name" value="TPR-like_helical_dom_sf"/>
</dbReference>
<dbReference type="InterPro" id="IPR002182">
    <property type="entry name" value="NB-ARC"/>
</dbReference>
<feature type="transmembrane region" description="Helical" evidence="2">
    <location>
        <begin position="38"/>
        <end position="57"/>
    </location>
</feature>
<dbReference type="PANTHER" id="PTHR46082:SF6">
    <property type="entry name" value="AAA+ ATPASE DOMAIN-CONTAINING PROTEIN-RELATED"/>
    <property type="match status" value="1"/>
</dbReference>
<protein>
    <submittedName>
        <fullName evidence="4">Tetratricopeptide (TPR) repeat protein</fullName>
    </submittedName>
</protein>
<dbReference type="RefSeq" id="WP_183219611.1">
    <property type="nucleotide sequence ID" value="NZ_BMPW01000009.1"/>
</dbReference>
<name>A0A7W5FE59_9ACTN</name>
<dbReference type="SUPFAM" id="SSF52540">
    <property type="entry name" value="P-loop containing nucleoside triphosphate hydrolases"/>
    <property type="match status" value="1"/>
</dbReference>
<evidence type="ECO:0000313" key="4">
    <source>
        <dbReference type="EMBL" id="MBB3095124.1"/>
    </source>
</evidence>
<feature type="transmembrane region" description="Helical" evidence="2">
    <location>
        <begin position="12"/>
        <end position="32"/>
    </location>
</feature>